<feature type="transmembrane region" description="Helical" evidence="1">
    <location>
        <begin position="21"/>
        <end position="41"/>
    </location>
</feature>
<dbReference type="PANTHER" id="PTHR37814:SF1">
    <property type="entry name" value="MEMBRANE PROTEIN"/>
    <property type="match status" value="1"/>
</dbReference>
<dbReference type="eggNOG" id="COG3949">
    <property type="taxonomic scope" value="Bacteria"/>
</dbReference>
<dbReference type="PANTHER" id="PTHR37814">
    <property type="entry name" value="CONSERVED MEMBRANE PROTEIN"/>
    <property type="match status" value="1"/>
</dbReference>
<dbReference type="PhylomeDB" id="Q1AV02"/>
<feature type="transmembrane region" description="Helical" evidence="1">
    <location>
        <begin position="129"/>
        <end position="149"/>
    </location>
</feature>
<keyword evidence="1" id="KW-0812">Transmembrane</keyword>
<organism evidence="2 3">
    <name type="scientific">Rubrobacter xylanophilus (strain DSM 9941 / JCM 11954 / NBRC 16129 / PRD-1)</name>
    <dbReference type="NCBI Taxonomy" id="266117"/>
    <lineage>
        <taxon>Bacteria</taxon>
        <taxon>Bacillati</taxon>
        <taxon>Actinomycetota</taxon>
        <taxon>Rubrobacteria</taxon>
        <taxon>Rubrobacterales</taxon>
        <taxon>Rubrobacteraceae</taxon>
        <taxon>Rubrobacter</taxon>
    </lineage>
</organism>
<gene>
    <name evidence="2" type="ordered locus">Rxyl_1817</name>
</gene>
<dbReference type="AlphaFoldDB" id="Q1AV02"/>
<feature type="transmembrane region" description="Helical" evidence="1">
    <location>
        <begin position="161"/>
        <end position="180"/>
    </location>
</feature>
<keyword evidence="1" id="KW-0472">Membrane</keyword>
<dbReference type="InterPro" id="IPR038728">
    <property type="entry name" value="YkvI-like"/>
</dbReference>
<protein>
    <recommendedName>
        <fullName evidence="4">Membrane protein YkvI</fullName>
    </recommendedName>
</protein>
<feature type="transmembrane region" description="Helical" evidence="1">
    <location>
        <begin position="280"/>
        <end position="307"/>
    </location>
</feature>
<dbReference type="KEGG" id="rxy:Rxyl_1817"/>
<keyword evidence="3" id="KW-1185">Reference proteome</keyword>
<feature type="transmembrane region" description="Helical" evidence="1">
    <location>
        <begin position="95"/>
        <end position="117"/>
    </location>
</feature>
<accession>Q1AV02</accession>
<evidence type="ECO:0008006" key="4">
    <source>
        <dbReference type="Google" id="ProtNLM"/>
    </source>
</evidence>
<name>Q1AV02_RUBXD</name>
<dbReference type="HOGENOM" id="CLU_039711_0_0_11"/>
<dbReference type="RefSeq" id="WP_011564792.1">
    <property type="nucleotide sequence ID" value="NC_008148.1"/>
</dbReference>
<feature type="transmembrane region" description="Helical" evidence="1">
    <location>
        <begin position="357"/>
        <end position="378"/>
    </location>
</feature>
<evidence type="ECO:0000313" key="2">
    <source>
        <dbReference type="EMBL" id="ABG04776.1"/>
    </source>
</evidence>
<proteinExistence type="predicted"/>
<evidence type="ECO:0000313" key="3">
    <source>
        <dbReference type="Proteomes" id="UP000006637"/>
    </source>
</evidence>
<reference evidence="2 3" key="1">
    <citation type="submission" date="2006-06" db="EMBL/GenBank/DDBJ databases">
        <title>Complete sequence of Rubrobacter xylanophilus DSM 9941.</title>
        <authorList>
            <consortium name="US DOE Joint Genome Institute"/>
            <person name="Copeland A."/>
            <person name="Lucas S."/>
            <person name="Lapidus A."/>
            <person name="Barry K."/>
            <person name="Detter J.C."/>
            <person name="Glavina del Rio T."/>
            <person name="Hammon N."/>
            <person name="Israni S."/>
            <person name="Dalin E."/>
            <person name="Tice H."/>
            <person name="Pitluck S."/>
            <person name="Munk A.C."/>
            <person name="Brettin T."/>
            <person name="Bruce D."/>
            <person name="Han C."/>
            <person name="Tapia R."/>
            <person name="Gilna P."/>
            <person name="Schmutz J."/>
            <person name="Larimer F."/>
            <person name="Land M."/>
            <person name="Hauser L."/>
            <person name="Kyrpides N."/>
            <person name="Lykidis A."/>
            <person name="da Costa M.S."/>
            <person name="Rainey F.A."/>
            <person name="Empadinhas N."/>
            <person name="Jolivet E."/>
            <person name="Battista J.R."/>
            <person name="Richardson P."/>
        </authorList>
    </citation>
    <scope>NUCLEOTIDE SEQUENCE [LARGE SCALE GENOMIC DNA]</scope>
    <source>
        <strain evidence="3">DSM 9941 / NBRC 16129 / PRD-1</strain>
    </source>
</reference>
<dbReference type="STRING" id="266117.Rxyl_1817"/>
<dbReference type="EMBL" id="CP000386">
    <property type="protein sequence ID" value="ABG04776.1"/>
    <property type="molecule type" value="Genomic_DNA"/>
</dbReference>
<feature type="transmembrane region" description="Helical" evidence="1">
    <location>
        <begin position="53"/>
        <end position="74"/>
    </location>
</feature>
<feature type="transmembrane region" description="Helical" evidence="1">
    <location>
        <begin position="328"/>
        <end position="351"/>
    </location>
</feature>
<dbReference type="Proteomes" id="UP000006637">
    <property type="component" value="Chromosome"/>
</dbReference>
<keyword evidence="1" id="KW-1133">Transmembrane helix</keyword>
<sequence length="396" mass="43045">MMSARARAARRGGFFEGPYGRYLLPGVILQSVLIGGGYATGREIVEFGAKYGAFGWVAGLTIFAGFSIMAFLMFEVARRFRAFDYRSLLKCLIGPLYPLFDVVYILLAILIIAIMAAATGEILNLTLGFNYWVGVVLIIVAVGVLNFYGEGLIERFKSVGTALLYLGYITFATLVITRNWDGIVATLGSGDHSLQPGATLPVVVWTGILYVGYNLAVYPAALFTVRRQTRLRETLGAGLLAGFLMTLPWFLTYFALMGFYPREEIFGASVPWLEMLGGYGVWMVVLFGVVVGWTLVETATGMIYALVARIDQNLVDVGRQPMSRRTSGIIAVVTLLLALALAQVGIIDLIAKGYTAMGYAMIAVFAVPLLVRGTYLIATGKGRGATEPVERLPERA</sequence>
<feature type="transmembrane region" description="Helical" evidence="1">
    <location>
        <begin position="237"/>
        <end position="260"/>
    </location>
</feature>
<evidence type="ECO:0000256" key="1">
    <source>
        <dbReference type="SAM" id="Phobius"/>
    </source>
</evidence>
<feature type="transmembrane region" description="Helical" evidence="1">
    <location>
        <begin position="200"/>
        <end position="225"/>
    </location>
</feature>